<dbReference type="CDD" id="cd00590">
    <property type="entry name" value="RRM_SF"/>
    <property type="match status" value="1"/>
</dbReference>
<dbReference type="GO" id="GO:1901259">
    <property type="term" value="P:chloroplast rRNA processing"/>
    <property type="evidence" value="ECO:0007669"/>
    <property type="project" value="TreeGrafter"/>
</dbReference>
<dbReference type="Gene3D" id="3.30.70.330">
    <property type="match status" value="2"/>
</dbReference>
<dbReference type="PANTHER" id="PTHR48025">
    <property type="entry name" value="OS02G0815200 PROTEIN"/>
    <property type="match status" value="1"/>
</dbReference>
<feature type="domain" description="RRM" evidence="4">
    <location>
        <begin position="102"/>
        <end position="179"/>
    </location>
</feature>
<dbReference type="InterPro" id="IPR012677">
    <property type="entry name" value="Nucleotide-bd_a/b_plait_sf"/>
</dbReference>
<gene>
    <name evidence="5" type="ORF">MA16_Dca024036</name>
</gene>
<evidence type="ECO:0000259" key="4">
    <source>
        <dbReference type="PROSITE" id="PS50102"/>
    </source>
</evidence>
<evidence type="ECO:0000313" key="5">
    <source>
        <dbReference type="EMBL" id="PKU84020.1"/>
    </source>
</evidence>
<dbReference type="Pfam" id="PF00076">
    <property type="entry name" value="RRM_1"/>
    <property type="match status" value="2"/>
</dbReference>
<dbReference type="EMBL" id="KZ502068">
    <property type="protein sequence ID" value="PKU84020.1"/>
    <property type="molecule type" value="Genomic_DNA"/>
</dbReference>
<dbReference type="PROSITE" id="PS50102">
    <property type="entry name" value="RRM"/>
    <property type="match status" value="2"/>
</dbReference>
<keyword evidence="5" id="KW-0687">Ribonucleoprotein</keyword>
<dbReference type="PANTHER" id="PTHR48025:SF6">
    <property type="entry name" value="RRM DOMAIN-CONTAINING PROTEIN"/>
    <property type="match status" value="1"/>
</dbReference>
<dbReference type="SMART" id="SM00360">
    <property type="entry name" value="RRM"/>
    <property type="match status" value="2"/>
</dbReference>
<evidence type="ECO:0000256" key="3">
    <source>
        <dbReference type="SAM" id="MobiDB-lite"/>
    </source>
</evidence>
<sequence length="297" mass="32441">MATVAASAAMVAAAGKWFPVLNSGSSVKLFVSLPCPSASLTSSSSALPWQIIASGDRTQNRFFALRPCSAVQDTELEEKEGMEEMQDGEAGESILQEEANLRKLYVVNLPFSYSASDLENLFGQYGTVNYVEIIKLQDGRNRGFAFVTMGSPEEAQAAIEKLNFFELAGRIIKVQLAKSFNKPSPKKPRPSTAVGETRHKIYVGNLHWKARAGNLREFFSAKFKPVSARVVFDNPSGRSAGYGFVSFDTKEEVESAVSELDGVELMGRPLRLKIGQKKGNESEVKQEDSTQGHLEGS</sequence>
<evidence type="ECO:0000313" key="6">
    <source>
        <dbReference type="Proteomes" id="UP000233837"/>
    </source>
</evidence>
<keyword evidence="1 2" id="KW-0694">RNA-binding</keyword>
<dbReference type="OrthoDB" id="439808at2759"/>
<dbReference type="GO" id="GO:0003729">
    <property type="term" value="F:mRNA binding"/>
    <property type="evidence" value="ECO:0007669"/>
    <property type="project" value="TreeGrafter"/>
</dbReference>
<evidence type="ECO:0000256" key="2">
    <source>
        <dbReference type="PROSITE-ProRule" id="PRU00176"/>
    </source>
</evidence>
<dbReference type="GO" id="GO:0009535">
    <property type="term" value="C:chloroplast thylakoid membrane"/>
    <property type="evidence" value="ECO:0007669"/>
    <property type="project" value="TreeGrafter"/>
</dbReference>
<reference evidence="5 6" key="2">
    <citation type="journal article" date="2017" name="Nature">
        <title>The Apostasia genome and the evolution of orchids.</title>
        <authorList>
            <person name="Zhang G.Q."/>
            <person name="Liu K.W."/>
            <person name="Li Z."/>
            <person name="Lohaus R."/>
            <person name="Hsiao Y.Y."/>
            <person name="Niu S.C."/>
            <person name="Wang J.Y."/>
            <person name="Lin Y.C."/>
            <person name="Xu Q."/>
            <person name="Chen L.J."/>
            <person name="Yoshida K."/>
            <person name="Fujiwara S."/>
            <person name="Wang Z.W."/>
            <person name="Zhang Y.Q."/>
            <person name="Mitsuda N."/>
            <person name="Wang M."/>
            <person name="Liu G.H."/>
            <person name="Pecoraro L."/>
            <person name="Huang H.X."/>
            <person name="Xiao X.J."/>
            <person name="Lin M."/>
            <person name="Wu X.Y."/>
            <person name="Wu W.L."/>
            <person name="Chen Y.Y."/>
            <person name="Chang S.B."/>
            <person name="Sakamoto S."/>
            <person name="Ohme-Takagi M."/>
            <person name="Yagi M."/>
            <person name="Zeng S.J."/>
            <person name="Shen C.Y."/>
            <person name="Yeh C.M."/>
            <person name="Luo Y.B."/>
            <person name="Tsai W.C."/>
            <person name="Van de Peer Y."/>
            <person name="Liu Z.J."/>
        </authorList>
    </citation>
    <scope>NUCLEOTIDE SEQUENCE [LARGE SCALE GENOMIC DNA]</scope>
    <source>
        <tissue evidence="5">The whole plant</tissue>
    </source>
</reference>
<reference evidence="5 6" key="1">
    <citation type="journal article" date="2016" name="Sci. Rep.">
        <title>The Dendrobium catenatum Lindl. genome sequence provides insights into polysaccharide synthase, floral development and adaptive evolution.</title>
        <authorList>
            <person name="Zhang G.Q."/>
            <person name="Xu Q."/>
            <person name="Bian C."/>
            <person name="Tsai W.C."/>
            <person name="Yeh C.M."/>
            <person name="Liu K.W."/>
            <person name="Yoshida K."/>
            <person name="Zhang L.S."/>
            <person name="Chang S.B."/>
            <person name="Chen F."/>
            <person name="Shi Y."/>
            <person name="Su Y.Y."/>
            <person name="Zhang Y.Q."/>
            <person name="Chen L.J."/>
            <person name="Yin Y."/>
            <person name="Lin M."/>
            <person name="Huang H."/>
            <person name="Deng H."/>
            <person name="Wang Z.W."/>
            <person name="Zhu S.L."/>
            <person name="Zhao X."/>
            <person name="Deng C."/>
            <person name="Niu S.C."/>
            <person name="Huang J."/>
            <person name="Wang M."/>
            <person name="Liu G.H."/>
            <person name="Yang H.J."/>
            <person name="Xiao X.J."/>
            <person name="Hsiao Y.Y."/>
            <person name="Wu W.L."/>
            <person name="Chen Y.Y."/>
            <person name="Mitsuda N."/>
            <person name="Ohme-Takagi M."/>
            <person name="Luo Y.B."/>
            <person name="Van de Peer Y."/>
            <person name="Liu Z.J."/>
        </authorList>
    </citation>
    <scope>NUCLEOTIDE SEQUENCE [LARGE SCALE GENOMIC DNA]</scope>
    <source>
        <tissue evidence="5">The whole plant</tissue>
    </source>
</reference>
<accession>A0A2I0X802</accession>
<feature type="domain" description="RRM" evidence="4">
    <location>
        <begin position="199"/>
        <end position="277"/>
    </location>
</feature>
<name>A0A2I0X802_9ASPA</name>
<organism evidence="5 6">
    <name type="scientific">Dendrobium catenatum</name>
    <dbReference type="NCBI Taxonomy" id="906689"/>
    <lineage>
        <taxon>Eukaryota</taxon>
        <taxon>Viridiplantae</taxon>
        <taxon>Streptophyta</taxon>
        <taxon>Embryophyta</taxon>
        <taxon>Tracheophyta</taxon>
        <taxon>Spermatophyta</taxon>
        <taxon>Magnoliopsida</taxon>
        <taxon>Liliopsida</taxon>
        <taxon>Asparagales</taxon>
        <taxon>Orchidaceae</taxon>
        <taxon>Epidendroideae</taxon>
        <taxon>Malaxideae</taxon>
        <taxon>Dendrobiinae</taxon>
        <taxon>Dendrobium</taxon>
    </lineage>
</organism>
<keyword evidence="6" id="KW-1185">Reference proteome</keyword>
<dbReference type="InterPro" id="IPR035979">
    <property type="entry name" value="RBD_domain_sf"/>
</dbReference>
<proteinExistence type="predicted"/>
<dbReference type="AlphaFoldDB" id="A0A2I0X802"/>
<dbReference type="STRING" id="906689.A0A2I0X802"/>
<protein>
    <submittedName>
        <fullName evidence="5">29 kDa ribonucleoprotein A, chloroplastic</fullName>
    </submittedName>
</protein>
<feature type="region of interest" description="Disordered" evidence="3">
    <location>
        <begin position="274"/>
        <end position="297"/>
    </location>
</feature>
<dbReference type="GO" id="GO:1990904">
    <property type="term" value="C:ribonucleoprotein complex"/>
    <property type="evidence" value="ECO:0007669"/>
    <property type="project" value="UniProtKB-KW"/>
</dbReference>
<evidence type="ECO:0000256" key="1">
    <source>
        <dbReference type="ARBA" id="ARBA00022884"/>
    </source>
</evidence>
<dbReference type="InterPro" id="IPR000504">
    <property type="entry name" value="RRM_dom"/>
</dbReference>
<dbReference type="Proteomes" id="UP000233837">
    <property type="component" value="Unassembled WGS sequence"/>
</dbReference>
<dbReference type="SUPFAM" id="SSF54928">
    <property type="entry name" value="RNA-binding domain, RBD"/>
    <property type="match status" value="2"/>
</dbReference>
<dbReference type="InterPro" id="IPR050502">
    <property type="entry name" value="Euk_RNA-bind_prot"/>
</dbReference>
<feature type="compositionally biased region" description="Basic and acidic residues" evidence="3">
    <location>
        <begin position="278"/>
        <end position="297"/>
    </location>
</feature>